<name>A0ABM0GSG3_SACKO</name>
<accession>A0ABM0GSG3</accession>
<dbReference type="InterPro" id="IPR019319">
    <property type="entry name" value="Plg-R(KT)"/>
</dbReference>
<dbReference type="PANTHER" id="PTHR13411:SF6">
    <property type="entry name" value="PLASMINOGEN RECEPTOR (KT)"/>
    <property type="match status" value="1"/>
</dbReference>
<dbReference type="Pfam" id="PF10166">
    <property type="entry name" value="DUF2368"/>
    <property type="match status" value="1"/>
</dbReference>
<reference evidence="2" key="1">
    <citation type="submission" date="2025-08" db="UniProtKB">
        <authorList>
            <consortium name="RefSeq"/>
        </authorList>
    </citation>
    <scope>IDENTIFICATION</scope>
    <source>
        <tissue evidence="2">Testes</tissue>
    </source>
</reference>
<dbReference type="RefSeq" id="XP_002736382.1">
    <property type="nucleotide sequence ID" value="XM_002736336.2"/>
</dbReference>
<proteinExistence type="predicted"/>
<evidence type="ECO:0000313" key="1">
    <source>
        <dbReference type="Proteomes" id="UP000694865"/>
    </source>
</evidence>
<sequence length="142" mass="16615">MGNPMSKAMNEQLEKNQEFMLRTQRMQMERQIMMQNVMRERMMAMQMARARDMFMWYSSFYGVAAVLTLIGTVKTRKPGVFVPIIPLSFILGYQYDLAHGTKIERMKEEAERILKEELSLLDLPQGVPTFDDIENARLALKK</sequence>
<gene>
    <name evidence="2" type="primary">LOC100375178</name>
</gene>
<dbReference type="GeneID" id="100375178"/>
<evidence type="ECO:0000313" key="2">
    <source>
        <dbReference type="RefSeq" id="XP_002736382.1"/>
    </source>
</evidence>
<keyword evidence="1" id="KW-1185">Reference proteome</keyword>
<protein>
    <submittedName>
        <fullName evidence="2">Plasminogen receptor (KT)-like</fullName>
    </submittedName>
</protein>
<dbReference type="PANTHER" id="PTHR13411">
    <property type="entry name" value="PLASMINOGEN RECEPTOR (KT)"/>
    <property type="match status" value="1"/>
</dbReference>
<dbReference type="Proteomes" id="UP000694865">
    <property type="component" value="Unplaced"/>
</dbReference>
<organism evidence="1 2">
    <name type="scientific">Saccoglossus kowalevskii</name>
    <name type="common">Acorn worm</name>
    <dbReference type="NCBI Taxonomy" id="10224"/>
    <lineage>
        <taxon>Eukaryota</taxon>
        <taxon>Metazoa</taxon>
        <taxon>Hemichordata</taxon>
        <taxon>Enteropneusta</taxon>
        <taxon>Harrimaniidae</taxon>
        <taxon>Saccoglossus</taxon>
    </lineage>
</organism>